<proteinExistence type="predicted"/>
<protein>
    <submittedName>
        <fullName evidence="1">Uncharacterized protein</fullName>
    </submittedName>
</protein>
<dbReference type="AlphaFoldDB" id="A0A4Y7KEL0"/>
<dbReference type="Gramene" id="RZC71813">
    <property type="protein sequence ID" value="RZC71813"/>
    <property type="gene ID" value="C5167_035013"/>
</dbReference>
<dbReference type="EMBL" id="CM010721">
    <property type="protein sequence ID" value="RZC71813.1"/>
    <property type="molecule type" value="Genomic_DNA"/>
</dbReference>
<gene>
    <name evidence="1" type="ORF">C5167_035013</name>
</gene>
<reference evidence="1 2" key="1">
    <citation type="journal article" date="2018" name="Science">
        <title>The opium poppy genome and morphinan production.</title>
        <authorList>
            <person name="Guo L."/>
            <person name="Winzer T."/>
            <person name="Yang X."/>
            <person name="Li Y."/>
            <person name="Ning Z."/>
            <person name="He Z."/>
            <person name="Teodor R."/>
            <person name="Lu Y."/>
            <person name="Bowser T.A."/>
            <person name="Graham I.A."/>
            <person name="Ye K."/>
        </authorList>
    </citation>
    <scope>NUCLEOTIDE SEQUENCE [LARGE SCALE GENOMIC DNA]</scope>
    <source>
        <strain evidence="2">cv. HN1</strain>
        <tissue evidence="1">Leaves</tissue>
    </source>
</reference>
<sequence>MSGRKQYSYAILEPDEDDEGVQKVSFLTTGNKGFLAGREFILICGVWIRMLSSSSSSGALGSCPDNYSIFEMEKDYSGWNLIYKVDLERIINAYHLESVTNYNNTIDYCVLVMFLGEAEEKSSKKLMLLINATQLISYDLKEMSYREIYYFDPKTLTMTANSGSRGHVHQYIESLACV</sequence>
<organism evidence="1 2">
    <name type="scientific">Papaver somniferum</name>
    <name type="common">Opium poppy</name>
    <dbReference type="NCBI Taxonomy" id="3469"/>
    <lineage>
        <taxon>Eukaryota</taxon>
        <taxon>Viridiplantae</taxon>
        <taxon>Streptophyta</taxon>
        <taxon>Embryophyta</taxon>
        <taxon>Tracheophyta</taxon>
        <taxon>Spermatophyta</taxon>
        <taxon>Magnoliopsida</taxon>
        <taxon>Ranunculales</taxon>
        <taxon>Papaveraceae</taxon>
        <taxon>Papaveroideae</taxon>
        <taxon>Papaver</taxon>
    </lineage>
</organism>
<name>A0A4Y7KEL0_PAPSO</name>
<evidence type="ECO:0000313" key="2">
    <source>
        <dbReference type="Proteomes" id="UP000316621"/>
    </source>
</evidence>
<dbReference type="STRING" id="3469.A0A4Y7KEL0"/>
<keyword evidence="2" id="KW-1185">Reference proteome</keyword>
<dbReference type="Proteomes" id="UP000316621">
    <property type="component" value="Chromosome 7"/>
</dbReference>
<evidence type="ECO:0000313" key="1">
    <source>
        <dbReference type="EMBL" id="RZC71813.1"/>
    </source>
</evidence>
<accession>A0A4Y7KEL0</accession>